<feature type="domain" description="NADPH-dependent FMN reductase-like" evidence="1">
    <location>
        <begin position="6"/>
        <end position="136"/>
    </location>
</feature>
<dbReference type="GO" id="GO:0005829">
    <property type="term" value="C:cytosol"/>
    <property type="evidence" value="ECO:0007669"/>
    <property type="project" value="TreeGrafter"/>
</dbReference>
<dbReference type="GO" id="GO:0016491">
    <property type="term" value="F:oxidoreductase activity"/>
    <property type="evidence" value="ECO:0007669"/>
    <property type="project" value="InterPro"/>
</dbReference>
<accession>A0A8I1STT5</accession>
<dbReference type="Gene3D" id="3.40.50.360">
    <property type="match status" value="1"/>
</dbReference>
<reference evidence="2" key="1">
    <citation type="submission" date="2021-02" db="EMBL/GenBank/DDBJ databases">
        <title>Thiocyanate and organic carbon inputs drive convergent selection for specific autotrophic Afipia and Thiobacillus strains within complex microbiomes.</title>
        <authorList>
            <person name="Huddy R.J."/>
            <person name="Sachdeva R."/>
            <person name="Kadzinga F."/>
            <person name="Kantor R.S."/>
            <person name="Harrison S.T.L."/>
            <person name="Banfield J.F."/>
        </authorList>
    </citation>
    <scope>NUCLEOTIDE SEQUENCE</scope>
    <source>
        <strain evidence="2">SCN18_13_7_16_R3_B_64_19</strain>
    </source>
</reference>
<dbReference type="PANTHER" id="PTHR30543:SF21">
    <property type="entry name" value="NAD(P)H-DEPENDENT FMN REDUCTASE LOT6"/>
    <property type="match status" value="1"/>
</dbReference>
<dbReference type="InterPro" id="IPR050712">
    <property type="entry name" value="NAD(P)H-dep_reductase"/>
</dbReference>
<dbReference type="GO" id="GO:0010181">
    <property type="term" value="F:FMN binding"/>
    <property type="evidence" value="ECO:0007669"/>
    <property type="project" value="TreeGrafter"/>
</dbReference>
<protein>
    <submittedName>
        <fullName evidence="2">NAD(P)H-dependent oxidoreductase</fullName>
    </submittedName>
</protein>
<dbReference type="PANTHER" id="PTHR30543">
    <property type="entry name" value="CHROMATE REDUCTASE"/>
    <property type="match status" value="1"/>
</dbReference>
<dbReference type="RefSeq" id="WP_112487934.1">
    <property type="nucleotide sequence ID" value="NZ_JAFKMR010000013.1"/>
</dbReference>
<sequence length="189" mass="20148">MPPDLMRVLAMAGSLRAASINAAFCRAAARLAPADLSISVYPGLGDLPLFNPDREIDPPPSVRHLRQSVRQADALLIASPEYAHGVSGIMKNALDWLVSDEGFVGKPVALVNTSPRAHHAYDALRETLLTMSAVMVEGASRDIALLGACVTEDAMVNSGEVAESIRHIGEALRVYLLSPEWPGPSGKTR</sequence>
<organism evidence="2 3">
    <name type="scientific">Thiomonas arsenitoxydans (strain DSM 22701 / CIP 110005 / 3As)</name>
    <dbReference type="NCBI Taxonomy" id="426114"/>
    <lineage>
        <taxon>Bacteria</taxon>
        <taxon>Pseudomonadati</taxon>
        <taxon>Pseudomonadota</taxon>
        <taxon>Betaproteobacteria</taxon>
        <taxon>Burkholderiales</taxon>
        <taxon>Thiomonas</taxon>
    </lineage>
</organism>
<dbReference type="Pfam" id="PF03358">
    <property type="entry name" value="FMN_red"/>
    <property type="match status" value="1"/>
</dbReference>
<dbReference type="AlphaFoldDB" id="A0A8I1STT5"/>
<name>A0A8I1STT5_THIA3</name>
<dbReference type="InterPro" id="IPR005025">
    <property type="entry name" value="FMN_Rdtase-like_dom"/>
</dbReference>
<dbReference type="SUPFAM" id="SSF52218">
    <property type="entry name" value="Flavoproteins"/>
    <property type="match status" value="1"/>
</dbReference>
<evidence type="ECO:0000313" key="2">
    <source>
        <dbReference type="EMBL" id="MBN8743855.1"/>
    </source>
</evidence>
<dbReference type="EMBL" id="JAFKMR010000013">
    <property type="protein sequence ID" value="MBN8743855.1"/>
    <property type="molecule type" value="Genomic_DNA"/>
</dbReference>
<gene>
    <name evidence="2" type="ORF">J0I24_06065</name>
</gene>
<evidence type="ECO:0000259" key="1">
    <source>
        <dbReference type="Pfam" id="PF03358"/>
    </source>
</evidence>
<dbReference type="InterPro" id="IPR029039">
    <property type="entry name" value="Flavoprotein-like_sf"/>
</dbReference>
<comment type="caution">
    <text evidence="2">The sequence shown here is derived from an EMBL/GenBank/DDBJ whole genome shotgun (WGS) entry which is preliminary data.</text>
</comment>
<dbReference type="Proteomes" id="UP000664800">
    <property type="component" value="Unassembled WGS sequence"/>
</dbReference>
<proteinExistence type="predicted"/>
<evidence type="ECO:0000313" key="3">
    <source>
        <dbReference type="Proteomes" id="UP000664800"/>
    </source>
</evidence>